<sequence>MTVPVSEISDDIPDHPSINAPYELVKDFKPLMSEGPGRAMKLILDLVANHTSHLHKWFLELRSLKNSVKSDRYILGTVEYRKGVAGANCTTTLVAAPRNMKEGVCVLPPSSFARNNLI</sequence>
<dbReference type="Gene3D" id="3.90.400.10">
    <property type="entry name" value="Oligo-1,6-glucosidase, Domain 2"/>
    <property type="match status" value="1"/>
</dbReference>
<dbReference type="OrthoDB" id="1740265at2759"/>
<dbReference type="EMBL" id="MU001677">
    <property type="protein sequence ID" value="KAF2458709.1"/>
    <property type="molecule type" value="Genomic_DNA"/>
</dbReference>
<organism evidence="3 4">
    <name type="scientific">Lineolata rhizophorae</name>
    <dbReference type="NCBI Taxonomy" id="578093"/>
    <lineage>
        <taxon>Eukaryota</taxon>
        <taxon>Fungi</taxon>
        <taxon>Dikarya</taxon>
        <taxon>Ascomycota</taxon>
        <taxon>Pezizomycotina</taxon>
        <taxon>Dothideomycetes</taxon>
        <taxon>Dothideomycetes incertae sedis</taxon>
        <taxon>Lineolatales</taxon>
        <taxon>Lineolataceae</taxon>
        <taxon>Lineolata</taxon>
    </lineage>
</organism>
<dbReference type="InterPro" id="IPR045857">
    <property type="entry name" value="O16G_dom_2"/>
</dbReference>
<dbReference type="InterPro" id="IPR017853">
    <property type="entry name" value="GH"/>
</dbReference>
<dbReference type="InterPro" id="IPR006047">
    <property type="entry name" value="GH13_cat_dom"/>
</dbReference>
<dbReference type="GO" id="GO:0090599">
    <property type="term" value="F:alpha-glucosidase activity"/>
    <property type="evidence" value="ECO:0007669"/>
    <property type="project" value="UniProtKB-ARBA"/>
</dbReference>
<dbReference type="Proteomes" id="UP000799766">
    <property type="component" value="Unassembled WGS sequence"/>
</dbReference>
<protein>
    <recommendedName>
        <fullName evidence="2">Glycosyl hydrolase family 13 catalytic domain-containing protein</fullName>
    </recommendedName>
</protein>
<keyword evidence="1" id="KW-0462">Maltose metabolism</keyword>
<keyword evidence="4" id="KW-1185">Reference proteome</keyword>
<dbReference type="SUPFAM" id="SSF51445">
    <property type="entry name" value="(Trans)glycosidases"/>
    <property type="match status" value="1"/>
</dbReference>
<dbReference type="Gene3D" id="3.20.20.80">
    <property type="entry name" value="Glycosidases"/>
    <property type="match status" value="1"/>
</dbReference>
<evidence type="ECO:0000256" key="1">
    <source>
        <dbReference type="ARBA" id="ARBA00026248"/>
    </source>
</evidence>
<evidence type="ECO:0000313" key="4">
    <source>
        <dbReference type="Proteomes" id="UP000799766"/>
    </source>
</evidence>
<reference evidence="3" key="1">
    <citation type="journal article" date="2020" name="Stud. Mycol.">
        <title>101 Dothideomycetes genomes: a test case for predicting lifestyles and emergence of pathogens.</title>
        <authorList>
            <person name="Haridas S."/>
            <person name="Albert R."/>
            <person name="Binder M."/>
            <person name="Bloem J."/>
            <person name="Labutti K."/>
            <person name="Salamov A."/>
            <person name="Andreopoulos B."/>
            <person name="Baker S."/>
            <person name="Barry K."/>
            <person name="Bills G."/>
            <person name="Bluhm B."/>
            <person name="Cannon C."/>
            <person name="Castanera R."/>
            <person name="Culley D."/>
            <person name="Daum C."/>
            <person name="Ezra D."/>
            <person name="Gonzalez J."/>
            <person name="Henrissat B."/>
            <person name="Kuo A."/>
            <person name="Liang C."/>
            <person name="Lipzen A."/>
            <person name="Lutzoni F."/>
            <person name="Magnuson J."/>
            <person name="Mondo S."/>
            <person name="Nolan M."/>
            <person name="Ohm R."/>
            <person name="Pangilinan J."/>
            <person name="Park H.-J."/>
            <person name="Ramirez L."/>
            <person name="Alfaro M."/>
            <person name="Sun H."/>
            <person name="Tritt A."/>
            <person name="Yoshinaga Y."/>
            <person name="Zwiers L.-H."/>
            <person name="Turgeon B."/>
            <person name="Goodwin S."/>
            <person name="Spatafora J."/>
            <person name="Crous P."/>
            <person name="Grigoriev I."/>
        </authorList>
    </citation>
    <scope>NUCLEOTIDE SEQUENCE</scope>
    <source>
        <strain evidence="3">ATCC 16933</strain>
    </source>
</reference>
<dbReference type="GO" id="GO:0000023">
    <property type="term" value="P:maltose metabolic process"/>
    <property type="evidence" value="ECO:0007669"/>
    <property type="project" value="UniProtKB-KW"/>
</dbReference>
<dbReference type="Pfam" id="PF00128">
    <property type="entry name" value="Alpha-amylase"/>
    <property type="match status" value="1"/>
</dbReference>
<name>A0A6A6P4A2_9PEZI</name>
<dbReference type="GO" id="GO:0016052">
    <property type="term" value="P:carbohydrate catabolic process"/>
    <property type="evidence" value="ECO:0007669"/>
    <property type="project" value="UniProtKB-ARBA"/>
</dbReference>
<accession>A0A6A6P4A2</accession>
<evidence type="ECO:0000313" key="3">
    <source>
        <dbReference type="EMBL" id="KAF2458709.1"/>
    </source>
</evidence>
<proteinExistence type="predicted"/>
<feature type="domain" description="Glycosyl hydrolase family 13 catalytic" evidence="2">
    <location>
        <begin position="11"/>
        <end position="76"/>
    </location>
</feature>
<evidence type="ECO:0000259" key="2">
    <source>
        <dbReference type="Pfam" id="PF00128"/>
    </source>
</evidence>
<gene>
    <name evidence="3" type="ORF">BDY21DRAFT_210002</name>
</gene>
<dbReference type="AlphaFoldDB" id="A0A6A6P4A2"/>